<evidence type="ECO:0000313" key="2">
    <source>
        <dbReference type="WBParaSite" id="RSKR_0000002300.1"/>
    </source>
</evidence>
<reference evidence="2" key="1">
    <citation type="submission" date="2016-11" db="UniProtKB">
        <authorList>
            <consortium name="WormBaseParasite"/>
        </authorList>
    </citation>
    <scope>IDENTIFICATION</scope>
    <source>
        <strain evidence="2">KR3021</strain>
    </source>
</reference>
<dbReference type="Proteomes" id="UP000095286">
    <property type="component" value="Unplaced"/>
</dbReference>
<sequence>MDRNIYLDGAGASLPSEWLIQQVRGVNFREMANPHSRSVRAIYTEARVDQVRNRILHHFNVTSNQYSVVFTSGATASMKLIGECFDFKGNNERTFVNCIDHNKSCFAYLADSHTSLVGMRELVGADQICCLGMNELIKVINNCNEGGVNNLAMITGMSNYCGRKYDLSKLPPTKKSWFYGIDAAALVASSKLNLSNEVADFVVGSFYKLFGYPTGLGFLLIKKSSQFVLNKKKFYGGGTIELMNPYGPSRMKVKQNFVESLEDGTINYQAILCLEKGFDEFTKIESFDSIQKRVWEITVTAKEMLTSLTYKSGQKLVKMYGWNEGYNINSQGPIINFNLLRENGEYVGYNEVRKMAELFEIDLRVGCFCNLGACMINLPLSVQEVEEVWGVGGKKCGDEVDLYEGRPLGSVRVSFGKWNCLGDIERLERMLRCCFVNSNEQIRRKFNLFPSSMIIRLVKLFVYPVKSGGAISVDEWKVVDEGMFRDREIMIIDGRDVSISQKNHPAICLIKPSFDNFGNILINDAYQSLPTIKIDANLGGETKELKVCAKNKSGIILGFNDWLSMLHPSFGTDSKFIKTNETNNSGFQSQAPFLVINIASVVIIAEHLNMDVSNILARFRSNIVLDFGKPFIEGSISQLHFSEDVVFEKIDDCLRCQMICVDQESGEKNHDIMVALRDIKCGGPLVFGIYMKPKHSINNKNAYLFKGQNVIAVFNEMILN</sequence>
<proteinExistence type="predicted"/>
<dbReference type="WBParaSite" id="RSKR_0000002300.1">
    <property type="protein sequence ID" value="RSKR_0000002300.1"/>
    <property type="gene ID" value="RSKR_0000002300"/>
</dbReference>
<organism evidence="1 2">
    <name type="scientific">Rhabditophanes sp. KR3021</name>
    <dbReference type="NCBI Taxonomy" id="114890"/>
    <lineage>
        <taxon>Eukaryota</taxon>
        <taxon>Metazoa</taxon>
        <taxon>Ecdysozoa</taxon>
        <taxon>Nematoda</taxon>
        <taxon>Chromadorea</taxon>
        <taxon>Rhabditida</taxon>
        <taxon>Tylenchina</taxon>
        <taxon>Panagrolaimomorpha</taxon>
        <taxon>Strongyloidoidea</taxon>
        <taxon>Alloionematidae</taxon>
        <taxon>Rhabditophanes</taxon>
    </lineage>
</organism>
<name>A0AC35TFI9_9BILA</name>
<evidence type="ECO:0000313" key="1">
    <source>
        <dbReference type="Proteomes" id="UP000095286"/>
    </source>
</evidence>
<accession>A0AC35TFI9</accession>
<protein>
    <submittedName>
        <fullName evidence="2">MOSC domain-containing protein</fullName>
    </submittedName>
</protein>